<feature type="binding site" evidence="3">
    <location>
        <begin position="93"/>
        <end position="96"/>
    </location>
    <ligand>
        <name>NAD(+)</name>
        <dbReference type="ChEBI" id="CHEBI:57540"/>
    </ligand>
</feature>
<dbReference type="PROSITE" id="PS50305">
    <property type="entry name" value="SIRTUIN"/>
    <property type="match status" value="1"/>
</dbReference>
<dbReference type="PANTHER" id="PTHR11085:SF4">
    <property type="entry name" value="NAD-DEPENDENT PROTEIN DEACYLASE"/>
    <property type="match status" value="1"/>
</dbReference>
<name>A0A840I0U1_9PROT</name>
<dbReference type="EMBL" id="JACHOB010000001">
    <property type="protein sequence ID" value="MBB4657955.1"/>
    <property type="molecule type" value="Genomic_DNA"/>
</dbReference>
<keyword evidence="7" id="KW-1185">Reference proteome</keyword>
<evidence type="ECO:0000259" key="5">
    <source>
        <dbReference type="PROSITE" id="PS50305"/>
    </source>
</evidence>
<evidence type="ECO:0000256" key="4">
    <source>
        <dbReference type="PROSITE-ProRule" id="PRU00236"/>
    </source>
</evidence>
<evidence type="ECO:0000313" key="7">
    <source>
        <dbReference type="Proteomes" id="UP000563524"/>
    </source>
</evidence>
<dbReference type="HAMAP" id="MF_01121">
    <property type="entry name" value="Sirtuin_ClassIII"/>
    <property type="match status" value="1"/>
</dbReference>
<comment type="similarity">
    <text evidence="3">Belongs to the sirtuin family. Class III subfamily.</text>
</comment>
<dbReference type="InterPro" id="IPR027546">
    <property type="entry name" value="Sirtuin_class_III"/>
</dbReference>
<dbReference type="GO" id="GO:0036054">
    <property type="term" value="F:protein-malonyllysine demalonylase activity"/>
    <property type="evidence" value="ECO:0007669"/>
    <property type="project" value="InterPro"/>
</dbReference>
<feature type="binding site" evidence="3">
    <location>
        <begin position="204"/>
        <end position="206"/>
    </location>
    <ligand>
        <name>NAD(+)</name>
        <dbReference type="ChEBI" id="CHEBI:57540"/>
    </ligand>
</feature>
<evidence type="ECO:0000256" key="3">
    <source>
        <dbReference type="HAMAP-Rule" id="MF_01121"/>
    </source>
</evidence>
<gene>
    <name evidence="3" type="primary">cobB</name>
    <name evidence="6" type="ORF">GGQ59_000455</name>
</gene>
<keyword evidence="3 4" id="KW-0862">Zinc</keyword>
<feature type="binding site" evidence="3">
    <location>
        <position position="58"/>
    </location>
    <ligand>
        <name>substrate</name>
    </ligand>
</feature>
<comment type="cofactor">
    <cofactor evidence="3">
        <name>Zn(2+)</name>
        <dbReference type="ChEBI" id="CHEBI:29105"/>
    </cofactor>
    <text evidence="3">Binds 1 zinc ion per subunit.</text>
</comment>
<dbReference type="RefSeq" id="WP_183815435.1">
    <property type="nucleotide sequence ID" value="NZ_JACHOB010000001.1"/>
</dbReference>
<dbReference type="Pfam" id="PF02146">
    <property type="entry name" value="SIR2"/>
    <property type="match status" value="1"/>
</dbReference>
<dbReference type="EC" id="2.3.1.286" evidence="3"/>
<comment type="catalytic activity">
    <reaction evidence="3">
        <text>N(6)-succinyl-L-lysyl-[protein] + NAD(+) + H2O = 2''-O-succinyl-ADP-D-ribose + nicotinamide + L-lysyl-[protein]</text>
        <dbReference type="Rhea" id="RHEA:47668"/>
        <dbReference type="Rhea" id="RHEA-COMP:9752"/>
        <dbReference type="Rhea" id="RHEA-COMP:11877"/>
        <dbReference type="ChEBI" id="CHEBI:15377"/>
        <dbReference type="ChEBI" id="CHEBI:17154"/>
        <dbReference type="ChEBI" id="CHEBI:29969"/>
        <dbReference type="ChEBI" id="CHEBI:57540"/>
        <dbReference type="ChEBI" id="CHEBI:87830"/>
        <dbReference type="ChEBI" id="CHEBI:87832"/>
    </reaction>
</comment>
<evidence type="ECO:0000256" key="2">
    <source>
        <dbReference type="ARBA" id="ARBA00023027"/>
    </source>
</evidence>
<organism evidence="6 7">
    <name type="scientific">Parvularcula dongshanensis</name>
    <dbReference type="NCBI Taxonomy" id="1173995"/>
    <lineage>
        <taxon>Bacteria</taxon>
        <taxon>Pseudomonadati</taxon>
        <taxon>Pseudomonadota</taxon>
        <taxon>Alphaproteobacteria</taxon>
        <taxon>Parvularculales</taxon>
        <taxon>Parvularculaceae</taxon>
        <taxon>Parvularcula</taxon>
    </lineage>
</organism>
<evidence type="ECO:0000256" key="1">
    <source>
        <dbReference type="ARBA" id="ARBA00022679"/>
    </source>
</evidence>
<dbReference type="Gene3D" id="3.40.50.1220">
    <property type="entry name" value="TPP-binding domain"/>
    <property type="match status" value="1"/>
</dbReference>
<sequence>MSAPSLVVLTGAGVSADSGVDTFRTAGGLWDRYDWREVATPEGFAADPGKVHAFYNERRRALPGVRPNAAHAALAELEARLEANGGRLTLVTQNVDDLHERAGSRRVLHVHGELAKAACVACGTVSVWTADLGTEIPCPSCGVAGAMRPHVVWFGEMPRHLDEAEAALGEADLFVSIGTSGSVYPAAGLVAAARARGVDCTELNLEPSANARLFTEARYGRAAEIVPAFAKEMTW</sequence>
<feature type="binding site" evidence="3 4">
    <location>
        <position position="119"/>
    </location>
    <ligand>
        <name>Zn(2+)</name>
        <dbReference type="ChEBI" id="CHEBI:29105"/>
    </ligand>
</feature>
<comment type="function">
    <text evidence="3">NAD-dependent lysine deacetylase and desuccinylase that specifically removes acetyl and succinyl groups on target proteins. Modulates the activities of several proteins which are inactive in their acylated form.</text>
</comment>
<dbReference type="PANTHER" id="PTHR11085">
    <property type="entry name" value="NAD-DEPENDENT PROTEIN DEACYLASE SIRTUIN-5, MITOCHONDRIAL-RELATED"/>
    <property type="match status" value="1"/>
</dbReference>
<dbReference type="Gene3D" id="3.30.1600.10">
    <property type="entry name" value="SIR2/SIRT2 'Small Domain"/>
    <property type="match status" value="1"/>
</dbReference>
<keyword evidence="6" id="KW-0378">Hydrolase</keyword>
<reference evidence="6 7" key="1">
    <citation type="submission" date="2020-08" db="EMBL/GenBank/DDBJ databases">
        <title>Genomic Encyclopedia of Type Strains, Phase IV (KMG-IV): sequencing the most valuable type-strain genomes for metagenomic binning, comparative biology and taxonomic classification.</title>
        <authorList>
            <person name="Goeker M."/>
        </authorList>
    </citation>
    <scope>NUCLEOTIDE SEQUENCE [LARGE SCALE GENOMIC DNA]</scope>
    <source>
        <strain evidence="6 7">DSM 102850</strain>
    </source>
</reference>
<dbReference type="AlphaFoldDB" id="A0A840I0U1"/>
<dbReference type="GO" id="GO:0005737">
    <property type="term" value="C:cytoplasm"/>
    <property type="evidence" value="ECO:0007669"/>
    <property type="project" value="UniProtKB-SubCell"/>
</dbReference>
<comment type="caution">
    <text evidence="6">The sequence shown here is derived from an EMBL/GenBank/DDBJ whole genome shotgun (WGS) entry which is preliminary data.</text>
</comment>
<feature type="binding site" evidence="3">
    <location>
        <position position="55"/>
    </location>
    <ligand>
        <name>substrate</name>
    </ligand>
</feature>
<keyword evidence="3 4" id="KW-0479">Metal-binding</keyword>
<keyword evidence="2 3" id="KW-0520">NAD</keyword>
<evidence type="ECO:0000313" key="6">
    <source>
        <dbReference type="EMBL" id="MBB4657955.1"/>
    </source>
</evidence>
<dbReference type="Proteomes" id="UP000563524">
    <property type="component" value="Unassembled WGS sequence"/>
</dbReference>
<feature type="binding site" evidence="3 4">
    <location>
        <position position="141"/>
    </location>
    <ligand>
        <name>Zn(2+)</name>
        <dbReference type="ChEBI" id="CHEBI:29105"/>
    </ligand>
</feature>
<keyword evidence="3" id="KW-0963">Cytoplasm</keyword>
<comment type="domain">
    <text evidence="3">2 residues (Tyr-55 and Arg-58) present in a large hydrophobic pocket are probably involved in substrate specificity. They are important for desuccinylation activity, but dispensable for deacetylation activity.</text>
</comment>
<dbReference type="InterPro" id="IPR050134">
    <property type="entry name" value="NAD-dep_sirtuin_deacylases"/>
</dbReference>
<feature type="binding site" evidence="3 4">
    <location>
        <position position="138"/>
    </location>
    <ligand>
        <name>Zn(2+)</name>
        <dbReference type="ChEBI" id="CHEBI:29105"/>
    </ligand>
</feature>
<dbReference type="GO" id="GO:0008270">
    <property type="term" value="F:zinc ion binding"/>
    <property type="evidence" value="ECO:0007669"/>
    <property type="project" value="UniProtKB-UniRule"/>
</dbReference>
<keyword evidence="1" id="KW-0808">Transferase</keyword>
<feature type="binding site" evidence="3">
    <location>
        <position position="222"/>
    </location>
    <ligand>
        <name>NAD(+)</name>
        <dbReference type="ChEBI" id="CHEBI:57540"/>
    </ligand>
</feature>
<dbReference type="GO" id="GO:0036055">
    <property type="term" value="F:protein-succinyllysine desuccinylase activity"/>
    <property type="evidence" value="ECO:0007669"/>
    <property type="project" value="UniProtKB-UniRule"/>
</dbReference>
<comment type="subcellular location">
    <subcellularLocation>
        <location evidence="3">Cytoplasm</location>
    </subcellularLocation>
</comment>
<protein>
    <recommendedName>
        <fullName evidence="3">NAD-dependent protein deacylase</fullName>
        <ecNumber evidence="3">2.3.1.286</ecNumber>
    </recommendedName>
    <alternativeName>
        <fullName evidence="3">Regulatory protein SIR2 homolog</fullName>
    </alternativeName>
</protein>
<dbReference type="InterPro" id="IPR026590">
    <property type="entry name" value="Ssirtuin_cat_dom"/>
</dbReference>
<proteinExistence type="inferred from homology"/>
<feature type="binding site" evidence="3 4">
    <location>
        <position position="122"/>
    </location>
    <ligand>
        <name>Zn(2+)</name>
        <dbReference type="ChEBI" id="CHEBI:29105"/>
    </ligand>
</feature>
<feature type="domain" description="Deacetylase sirtuin-type" evidence="5">
    <location>
        <begin position="1"/>
        <end position="235"/>
    </location>
</feature>
<comment type="catalytic activity">
    <reaction evidence="3">
        <text>N(6)-acetyl-L-lysyl-[protein] + NAD(+) + H2O = 2''-O-acetyl-ADP-D-ribose + nicotinamide + L-lysyl-[protein]</text>
        <dbReference type="Rhea" id="RHEA:43636"/>
        <dbReference type="Rhea" id="RHEA-COMP:9752"/>
        <dbReference type="Rhea" id="RHEA-COMP:10731"/>
        <dbReference type="ChEBI" id="CHEBI:15377"/>
        <dbReference type="ChEBI" id="CHEBI:17154"/>
        <dbReference type="ChEBI" id="CHEBI:29969"/>
        <dbReference type="ChEBI" id="CHEBI:57540"/>
        <dbReference type="ChEBI" id="CHEBI:61930"/>
        <dbReference type="ChEBI" id="CHEBI:83767"/>
        <dbReference type="EC" id="2.3.1.286"/>
    </reaction>
</comment>
<feature type="binding site" evidence="3">
    <location>
        <begin position="11"/>
        <end position="30"/>
    </location>
    <ligand>
        <name>NAD(+)</name>
        <dbReference type="ChEBI" id="CHEBI:57540"/>
    </ligand>
</feature>
<dbReference type="GO" id="GO:0070403">
    <property type="term" value="F:NAD+ binding"/>
    <property type="evidence" value="ECO:0007669"/>
    <property type="project" value="UniProtKB-UniRule"/>
</dbReference>
<feature type="active site" description="Proton acceptor" evidence="3 4">
    <location>
        <position position="111"/>
    </location>
</feature>
<feature type="binding site" evidence="3">
    <location>
        <begin position="178"/>
        <end position="180"/>
    </location>
    <ligand>
        <name>NAD(+)</name>
        <dbReference type="ChEBI" id="CHEBI:57540"/>
    </ligand>
</feature>
<dbReference type="InterPro" id="IPR026591">
    <property type="entry name" value="Sirtuin_cat_small_dom_sf"/>
</dbReference>
<accession>A0A840I0U1</accession>
<dbReference type="SUPFAM" id="SSF52467">
    <property type="entry name" value="DHS-like NAD/FAD-binding domain"/>
    <property type="match status" value="1"/>
</dbReference>
<dbReference type="InterPro" id="IPR003000">
    <property type="entry name" value="Sirtuin"/>
</dbReference>
<dbReference type="GO" id="GO:0017136">
    <property type="term" value="F:histone deacetylase activity, NAD-dependent"/>
    <property type="evidence" value="ECO:0007669"/>
    <property type="project" value="TreeGrafter"/>
</dbReference>
<dbReference type="InterPro" id="IPR029035">
    <property type="entry name" value="DHS-like_NAD/FAD-binding_dom"/>
</dbReference>